<name>A0A8X8Y368_SALSN</name>
<comment type="caution">
    <text evidence="1">The sequence shown here is derived from an EMBL/GenBank/DDBJ whole genome shotgun (WGS) entry which is preliminary data.</text>
</comment>
<dbReference type="InterPro" id="IPR008004">
    <property type="entry name" value="OCTOPUS-like"/>
</dbReference>
<keyword evidence="2" id="KW-1185">Reference proteome</keyword>
<dbReference type="OrthoDB" id="1924480at2759"/>
<dbReference type="PANTHER" id="PTHR35995:SF1">
    <property type="entry name" value="OS04G0690500 PROTEIN"/>
    <property type="match status" value="1"/>
</dbReference>
<reference evidence="1" key="1">
    <citation type="submission" date="2018-01" db="EMBL/GenBank/DDBJ databases">
        <authorList>
            <person name="Mao J.F."/>
        </authorList>
    </citation>
    <scope>NUCLEOTIDE SEQUENCE</scope>
    <source>
        <strain evidence="1">Huo1</strain>
        <tissue evidence="1">Leaf</tissue>
    </source>
</reference>
<reference evidence="1" key="2">
    <citation type="submission" date="2020-08" db="EMBL/GenBank/DDBJ databases">
        <title>Plant Genome Project.</title>
        <authorList>
            <person name="Zhang R.-G."/>
        </authorList>
    </citation>
    <scope>NUCLEOTIDE SEQUENCE</scope>
    <source>
        <strain evidence="1">Huo1</strain>
        <tissue evidence="1">Leaf</tissue>
    </source>
</reference>
<gene>
    <name evidence="1" type="ORF">SASPL_113161</name>
</gene>
<dbReference type="PANTHER" id="PTHR35995">
    <property type="entry name" value="OS04G0690500 PROTEIN"/>
    <property type="match status" value="1"/>
</dbReference>
<sequence>MNQWRSDERKWCFFHPTELVVGICAVCLKDKLLALASASASAKKNSLHKTLGLGLTTKKSPSSSSSSSLNKIFALTAMLNRLDIKDQKSSVDDHFCRSSTSTQDDSFISIKFEDNGIASWEKGKCAATEDKKIKCLVEHSKPRGVLWWRRRIGHIFKLIRLKKSNKGIICHVGAKQRKSISLNTIDKM</sequence>
<organism evidence="1">
    <name type="scientific">Salvia splendens</name>
    <name type="common">Scarlet sage</name>
    <dbReference type="NCBI Taxonomy" id="180675"/>
    <lineage>
        <taxon>Eukaryota</taxon>
        <taxon>Viridiplantae</taxon>
        <taxon>Streptophyta</taxon>
        <taxon>Embryophyta</taxon>
        <taxon>Tracheophyta</taxon>
        <taxon>Spermatophyta</taxon>
        <taxon>Magnoliopsida</taxon>
        <taxon>eudicotyledons</taxon>
        <taxon>Gunneridae</taxon>
        <taxon>Pentapetalae</taxon>
        <taxon>asterids</taxon>
        <taxon>lamiids</taxon>
        <taxon>Lamiales</taxon>
        <taxon>Lamiaceae</taxon>
        <taxon>Nepetoideae</taxon>
        <taxon>Mentheae</taxon>
        <taxon>Salviinae</taxon>
        <taxon>Salvia</taxon>
        <taxon>Salvia subgen. Calosphace</taxon>
        <taxon>core Calosphace</taxon>
    </lineage>
</organism>
<accession>A0A8X8Y368</accession>
<dbReference type="Pfam" id="PF05340">
    <property type="entry name" value="DUF740"/>
    <property type="match status" value="1"/>
</dbReference>
<evidence type="ECO:0000313" key="2">
    <source>
        <dbReference type="Proteomes" id="UP000298416"/>
    </source>
</evidence>
<proteinExistence type="predicted"/>
<protein>
    <submittedName>
        <fullName evidence="1">Uncharacterized protein</fullName>
    </submittedName>
</protein>
<evidence type="ECO:0000313" key="1">
    <source>
        <dbReference type="EMBL" id="KAG6422780.1"/>
    </source>
</evidence>
<dbReference type="EMBL" id="PNBA02000005">
    <property type="protein sequence ID" value="KAG6422780.1"/>
    <property type="molecule type" value="Genomic_DNA"/>
</dbReference>
<dbReference type="Proteomes" id="UP000298416">
    <property type="component" value="Unassembled WGS sequence"/>
</dbReference>
<dbReference type="AlphaFoldDB" id="A0A8X8Y368"/>